<name>F7NLM1_9FIRM</name>
<protein>
    <submittedName>
        <fullName evidence="2">Uncharacterized protein</fullName>
    </submittedName>
</protein>
<organism evidence="2 3">
    <name type="scientific">Acetonema longum DSM 6540</name>
    <dbReference type="NCBI Taxonomy" id="1009370"/>
    <lineage>
        <taxon>Bacteria</taxon>
        <taxon>Bacillati</taxon>
        <taxon>Bacillota</taxon>
        <taxon>Negativicutes</taxon>
        <taxon>Acetonemataceae</taxon>
        <taxon>Acetonema</taxon>
    </lineage>
</organism>
<evidence type="ECO:0000313" key="3">
    <source>
        <dbReference type="Proteomes" id="UP000003240"/>
    </source>
</evidence>
<dbReference type="Proteomes" id="UP000003240">
    <property type="component" value="Unassembled WGS sequence"/>
</dbReference>
<accession>F7NLM1</accession>
<dbReference type="RefSeq" id="WP_004097002.1">
    <property type="nucleotide sequence ID" value="NZ_AFGF01000143.1"/>
</dbReference>
<dbReference type="OrthoDB" id="9757976at2"/>
<keyword evidence="3" id="KW-1185">Reference proteome</keyword>
<evidence type="ECO:0000256" key="1">
    <source>
        <dbReference type="SAM" id="Phobius"/>
    </source>
</evidence>
<dbReference type="EMBL" id="AFGF01000143">
    <property type="protein sequence ID" value="EGO63043.1"/>
    <property type="molecule type" value="Genomic_DNA"/>
</dbReference>
<keyword evidence="1" id="KW-1133">Transmembrane helix</keyword>
<feature type="transmembrane region" description="Helical" evidence="1">
    <location>
        <begin position="84"/>
        <end position="105"/>
    </location>
</feature>
<keyword evidence="1" id="KW-0812">Transmembrane</keyword>
<sequence length="111" mass="12899">MATIPIVGLGNAIPFYKFLPNLCADEIEEIDSCFNLNDECFPEIGSRIYDKIYVIKAITNEGMDFSLWLLDWIDVQDKAYRYTCYLFGNTIIVKIVIFEFLYAVITFEENL</sequence>
<keyword evidence="1" id="KW-0472">Membrane</keyword>
<proteinExistence type="predicted"/>
<comment type="caution">
    <text evidence="2">The sequence shown here is derived from an EMBL/GenBank/DDBJ whole genome shotgun (WGS) entry which is preliminary data.</text>
</comment>
<evidence type="ECO:0000313" key="2">
    <source>
        <dbReference type="EMBL" id="EGO63043.1"/>
    </source>
</evidence>
<dbReference type="AlphaFoldDB" id="F7NLM1"/>
<gene>
    <name evidence="2" type="ORF">ALO_14977</name>
</gene>
<reference evidence="2 3" key="1">
    <citation type="journal article" date="2011" name="EMBO J.">
        <title>Structural diversity of bacterial flagellar motors.</title>
        <authorList>
            <person name="Chen S."/>
            <person name="Beeby M."/>
            <person name="Murphy G.E."/>
            <person name="Leadbetter J.R."/>
            <person name="Hendrixson D.R."/>
            <person name="Briegel A."/>
            <person name="Li Z."/>
            <person name="Shi J."/>
            <person name="Tocheva E.I."/>
            <person name="Muller A."/>
            <person name="Dobro M.J."/>
            <person name="Jensen G.J."/>
        </authorList>
    </citation>
    <scope>NUCLEOTIDE SEQUENCE [LARGE SCALE GENOMIC DNA]</scope>
    <source>
        <strain evidence="2 3">DSM 6540</strain>
    </source>
</reference>